<comment type="caution">
    <text evidence="1">The sequence shown here is derived from an EMBL/GenBank/DDBJ whole genome shotgun (WGS) entry which is preliminary data.</text>
</comment>
<name>A0ABN1MGN8_9FLAO</name>
<protein>
    <submittedName>
        <fullName evidence="1">Uncharacterized protein</fullName>
    </submittedName>
</protein>
<dbReference type="EMBL" id="BAAAFG010000012">
    <property type="protein sequence ID" value="GAA0871982.1"/>
    <property type="molecule type" value="Genomic_DNA"/>
</dbReference>
<evidence type="ECO:0000313" key="1">
    <source>
        <dbReference type="EMBL" id="GAA0871982.1"/>
    </source>
</evidence>
<organism evidence="1 2">
    <name type="scientific">Gangjinia marincola</name>
    <dbReference type="NCBI Taxonomy" id="578463"/>
    <lineage>
        <taxon>Bacteria</taxon>
        <taxon>Pseudomonadati</taxon>
        <taxon>Bacteroidota</taxon>
        <taxon>Flavobacteriia</taxon>
        <taxon>Flavobacteriales</taxon>
        <taxon>Flavobacteriaceae</taxon>
        <taxon>Gangjinia</taxon>
    </lineage>
</organism>
<reference evidence="1 2" key="1">
    <citation type="journal article" date="2019" name="Int. J. Syst. Evol. Microbiol.">
        <title>The Global Catalogue of Microorganisms (GCM) 10K type strain sequencing project: providing services to taxonomists for standard genome sequencing and annotation.</title>
        <authorList>
            <consortium name="The Broad Institute Genomics Platform"/>
            <consortium name="The Broad Institute Genome Sequencing Center for Infectious Disease"/>
            <person name="Wu L."/>
            <person name="Ma J."/>
        </authorList>
    </citation>
    <scope>NUCLEOTIDE SEQUENCE [LARGE SCALE GENOMIC DNA]</scope>
    <source>
        <strain evidence="1 2">JCM 16082</strain>
    </source>
</reference>
<sequence>MTEPLKKPFELGIELTGKVTKIDSLESYYLINVTDENNWFRIVSKKSSSKPYKGTKLENGNSYFFKIKQITDRSVNPRVGNYLDIAACRYFENTEICTDSGYELATAYNLLGLYLKPE</sequence>
<proteinExistence type="predicted"/>
<keyword evidence="2" id="KW-1185">Reference proteome</keyword>
<evidence type="ECO:0000313" key="2">
    <source>
        <dbReference type="Proteomes" id="UP001500507"/>
    </source>
</evidence>
<dbReference type="Proteomes" id="UP001500507">
    <property type="component" value="Unassembled WGS sequence"/>
</dbReference>
<gene>
    <name evidence="1" type="ORF">GCM10009117_11280</name>
</gene>
<accession>A0ABN1MGN8</accession>